<feature type="non-terminal residue" evidence="11">
    <location>
        <position position="1"/>
    </location>
</feature>
<evidence type="ECO:0000256" key="6">
    <source>
        <dbReference type="ARBA" id="ARBA00022968"/>
    </source>
</evidence>
<dbReference type="InterPro" id="IPR005027">
    <property type="entry name" value="Glyco_trans_43"/>
</dbReference>
<dbReference type="PANTHER" id="PTHR10896">
    <property type="entry name" value="GALACTOSYLGALACTOSYLXYLOSYLPROTEIN 3-BETA-GLUCURONOSYLTRANSFERASE BETA-1,3-GLUCURONYLTRANSFERASE"/>
    <property type="match status" value="1"/>
</dbReference>
<evidence type="ECO:0000256" key="8">
    <source>
        <dbReference type="ARBA" id="ARBA00023136"/>
    </source>
</evidence>
<dbReference type="GO" id="GO:0005975">
    <property type="term" value="P:carbohydrate metabolic process"/>
    <property type="evidence" value="ECO:0007669"/>
    <property type="project" value="TreeGrafter"/>
</dbReference>
<comment type="catalytic activity">
    <reaction evidence="10">
        <text>3-O-(beta-D-galactosyl-(1-&gt;3)-beta-D-galactosyl-(1-&gt;4)-beta-D-xylosyl)-L-seryl-[protein] + UDP-alpha-D-glucuronate = 3-O-(beta-D-GlcA-(1-&gt;3)-beta-D-Gal-(1-&gt;3)-beta-D-Gal-(1-&gt;4)-beta-D-Xyl)-L-seryl-[protein] + UDP + H(+)</text>
        <dbReference type="Rhea" id="RHEA:24168"/>
        <dbReference type="Rhea" id="RHEA-COMP:12571"/>
        <dbReference type="Rhea" id="RHEA-COMP:12573"/>
        <dbReference type="ChEBI" id="CHEBI:15378"/>
        <dbReference type="ChEBI" id="CHEBI:58052"/>
        <dbReference type="ChEBI" id="CHEBI:58223"/>
        <dbReference type="ChEBI" id="CHEBI:132090"/>
        <dbReference type="ChEBI" id="CHEBI:132093"/>
        <dbReference type="EC" id="2.4.1.135"/>
    </reaction>
</comment>
<evidence type="ECO:0000256" key="3">
    <source>
        <dbReference type="ARBA" id="ARBA00012641"/>
    </source>
</evidence>
<protein>
    <recommendedName>
        <fullName evidence="3">galactosylgalactosylxylosylprotein 3-beta-glucuronosyltransferase</fullName>
        <ecNumber evidence="3">2.4.1.135</ecNumber>
    </recommendedName>
</protein>
<keyword evidence="9" id="KW-0325">Glycoprotein</keyword>
<evidence type="ECO:0000313" key="11">
    <source>
        <dbReference type="EMBL" id="KAK4299064.1"/>
    </source>
</evidence>
<dbReference type="InterPro" id="IPR029044">
    <property type="entry name" value="Nucleotide-diphossugar_trans"/>
</dbReference>
<dbReference type="SUPFAM" id="SSF53448">
    <property type="entry name" value="Nucleotide-diphospho-sugar transferases"/>
    <property type="match status" value="1"/>
</dbReference>
<dbReference type="EC" id="2.4.1.135" evidence="3"/>
<dbReference type="Gene3D" id="3.90.550.10">
    <property type="entry name" value="Spore Coat Polysaccharide Biosynthesis Protein SpsA, Chain A"/>
    <property type="match status" value="1"/>
</dbReference>
<evidence type="ECO:0000256" key="1">
    <source>
        <dbReference type="ARBA" id="ARBA00004606"/>
    </source>
</evidence>
<evidence type="ECO:0000256" key="4">
    <source>
        <dbReference type="ARBA" id="ARBA00022679"/>
    </source>
</evidence>
<dbReference type="Proteomes" id="UP001292094">
    <property type="component" value="Unassembled WGS sequence"/>
</dbReference>
<dbReference type="EMBL" id="JAWZYT010003306">
    <property type="protein sequence ID" value="KAK4299064.1"/>
    <property type="molecule type" value="Genomic_DNA"/>
</dbReference>
<proteinExistence type="inferred from homology"/>
<evidence type="ECO:0000256" key="5">
    <source>
        <dbReference type="ARBA" id="ARBA00022692"/>
    </source>
</evidence>
<comment type="similarity">
    <text evidence="2">Belongs to the glycosyltransferase 43 family.</text>
</comment>
<comment type="subcellular location">
    <subcellularLocation>
        <location evidence="1">Membrane</location>
        <topology evidence="1">Single-pass type II membrane protein</topology>
    </subcellularLocation>
</comment>
<evidence type="ECO:0000256" key="10">
    <source>
        <dbReference type="ARBA" id="ARBA00047979"/>
    </source>
</evidence>
<gene>
    <name evidence="11" type="ORF">Pmani_028618</name>
</gene>
<dbReference type="AlphaFoldDB" id="A0AAE1NZ51"/>
<comment type="caution">
    <text evidence="11">The sequence shown here is derived from an EMBL/GenBank/DDBJ whole genome shotgun (WGS) entry which is preliminary data.</text>
</comment>
<name>A0AAE1NZ51_9EUCA</name>
<evidence type="ECO:0000256" key="9">
    <source>
        <dbReference type="ARBA" id="ARBA00023180"/>
    </source>
</evidence>
<evidence type="ECO:0000313" key="12">
    <source>
        <dbReference type="Proteomes" id="UP001292094"/>
    </source>
</evidence>
<dbReference type="PANTHER" id="PTHR10896:SF65">
    <property type="entry name" value="GALACTOSYLGALACTOSYLXYLOSYLPROTEIN 3-BETA-GLUCURONOSYLTRANSFERASE 3"/>
    <property type="match status" value="1"/>
</dbReference>
<dbReference type="GO" id="GO:0015018">
    <property type="term" value="F:galactosylgalactosylxylosylprotein 3-beta-glucuronosyltransferase activity"/>
    <property type="evidence" value="ECO:0007669"/>
    <property type="project" value="UniProtKB-EC"/>
</dbReference>
<keyword evidence="6" id="KW-0735">Signal-anchor</keyword>
<keyword evidence="7" id="KW-1133">Transmembrane helix</keyword>
<keyword evidence="5" id="KW-0812">Transmembrane</keyword>
<keyword evidence="12" id="KW-1185">Reference proteome</keyword>
<sequence>MVRVTLSRVVLLAALLVESLYLMVALQRLAKLEYECGEDYIDHDDNDDDNNNNGKDLKKETQTLPTLYILTATYKRNTQIADLTRLAQTLMHIPALHWIVVEDAQ</sequence>
<organism evidence="11 12">
    <name type="scientific">Petrolisthes manimaculis</name>
    <dbReference type="NCBI Taxonomy" id="1843537"/>
    <lineage>
        <taxon>Eukaryota</taxon>
        <taxon>Metazoa</taxon>
        <taxon>Ecdysozoa</taxon>
        <taxon>Arthropoda</taxon>
        <taxon>Crustacea</taxon>
        <taxon>Multicrustacea</taxon>
        <taxon>Malacostraca</taxon>
        <taxon>Eumalacostraca</taxon>
        <taxon>Eucarida</taxon>
        <taxon>Decapoda</taxon>
        <taxon>Pleocyemata</taxon>
        <taxon>Anomura</taxon>
        <taxon>Galatheoidea</taxon>
        <taxon>Porcellanidae</taxon>
        <taxon>Petrolisthes</taxon>
    </lineage>
</organism>
<keyword evidence="8" id="KW-0472">Membrane</keyword>
<dbReference type="GO" id="GO:0000139">
    <property type="term" value="C:Golgi membrane"/>
    <property type="evidence" value="ECO:0007669"/>
    <property type="project" value="TreeGrafter"/>
</dbReference>
<dbReference type="GO" id="GO:0050650">
    <property type="term" value="P:chondroitin sulfate proteoglycan biosynthetic process"/>
    <property type="evidence" value="ECO:0007669"/>
    <property type="project" value="TreeGrafter"/>
</dbReference>
<keyword evidence="4" id="KW-0808">Transferase</keyword>
<accession>A0AAE1NZ51</accession>
<evidence type="ECO:0000256" key="7">
    <source>
        <dbReference type="ARBA" id="ARBA00022989"/>
    </source>
</evidence>
<reference evidence="11" key="1">
    <citation type="submission" date="2023-11" db="EMBL/GenBank/DDBJ databases">
        <title>Genome assemblies of two species of porcelain crab, Petrolisthes cinctipes and Petrolisthes manimaculis (Anomura: Porcellanidae).</title>
        <authorList>
            <person name="Angst P."/>
        </authorList>
    </citation>
    <scope>NUCLEOTIDE SEQUENCE</scope>
    <source>
        <strain evidence="11">PB745_02</strain>
        <tissue evidence="11">Gill</tissue>
    </source>
</reference>
<evidence type="ECO:0000256" key="2">
    <source>
        <dbReference type="ARBA" id="ARBA00007706"/>
    </source>
</evidence>